<sequence length="158" mass="18319">MALWNQALIEEIFMHLRKADMDDALLVLEWRNDEKARMNSFNHEVISKEDHIRWFKKKLIDESCRFFILEDEEGPAGCVRVDVIKDVGEVSYMIAPERRGRGYGTKSLKLAEEELHNSEIKTMAGFVIGENHASAKCFENNRYAKLSAGDIYCYIKNI</sequence>
<dbReference type="InterPro" id="IPR000182">
    <property type="entry name" value="GNAT_dom"/>
</dbReference>
<keyword evidence="3" id="KW-1185">Reference proteome</keyword>
<accession>A0A317G1K1</accession>
<name>A0A317G1K1_BUTFI</name>
<dbReference type="CDD" id="cd04301">
    <property type="entry name" value="NAT_SF"/>
    <property type="match status" value="1"/>
</dbReference>
<protein>
    <recommendedName>
        <fullName evidence="1">N-acetyltransferase domain-containing protein</fullName>
    </recommendedName>
</protein>
<dbReference type="SUPFAM" id="SSF55729">
    <property type="entry name" value="Acyl-CoA N-acyltransferases (Nat)"/>
    <property type="match status" value="1"/>
</dbReference>
<organism evidence="2 3">
    <name type="scientific">Butyrivibrio fibrisolvens</name>
    <dbReference type="NCBI Taxonomy" id="831"/>
    <lineage>
        <taxon>Bacteria</taxon>
        <taxon>Bacillati</taxon>
        <taxon>Bacillota</taxon>
        <taxon>Clostridia</taxon>
        <taxon>Lachnospirales</taxon>
        <taxon>Lachnospiraceae</taxon>
        <taxon>Butyrivibrio</taxon>
    </lineage>
</organism>
<dbReference type="PANTHER" id="PTHR43415">
    <property type="entry name" value="SPERMIDINE N(1)-ACETYLTRANSFERASE"/>
    <property type="match status" value="1"/>
</dbReference>
<dbReference type="Proteomes" id="UP000245488">
    <property type="component" value="Chromosome"/>
</dbReference>
<dbReference type="GO" id="GO:0016747">
    <property type="term" value="F:acyltransferase activity, transferring groups other than amino-acyl groups"/>
    <property type="evidence" value="ECO:0007669"/>
    <property type="project" value="InterPro"/>
</dbReference>
<dbReference type="Gene3D" id="3.40.630.30">
    <property type="match status" value="1"/>
</dbReference>
<dbReference type="PROSITE" id="PS51186">
    <property type="entry name" value="GNAT"/>
    <property type="match status" value="1"/>
</dbReference>
<proteinExistence type="predicted"/>
<feature type="domain" description="N-acetyltransferase" evidence="1">
    <location>
        <begin position="14"/>
        <end position="158"/>
    </location>
</feature>
<reference evidence="2 3" key="1">
    <citation type="submission" date="2017-09" db="EMBL/GenBank/DDBJ databases">
        <title>High-quality draft genome sequence of Butyrivibrio fibrisolvens INBov1, isolated from cow rumen.</title>
        <authorList>
            <person name="Rodriguez Hernaez J."/>
            <person name="Rivarola M."/>
            <person name="Paniego N."/>
            <person name="Cravero S."/>
            <person name="Ceron Cucchi M."/>
            <person name="Martinez M.C."/>
        </authorList>
    </citation>
    <scope>NUCLEOTIDE SEQUENCE [LARGE SCALE GENOMIC DNA]</scope>
    <source>
        <strain evidence="2 3">INBov1</strain>
    </source>
</reference>
<evidence type="ECO:0000313" key="3">
    <source>
        <dbReference type="Proteomes" id="UP000245488"/>
    </source>
</evidence>
<dbReference type="EMBL" id="NXNG01000001">
    <property type="protein sequence ID" value="PWT26280.1"/>
    <property type="molecule type" value="Genomic_DNA"/>
</dbReference>
<comment type="caution">
    <text evidence="2">The sequence shown here is derived from an EMBL/GenBank/DDBJ whole genome shotgun (WGS) entry which is preliminary data.</text>
</comment>
<dbReference type="InterPro" id="IPR016181">
    <property type="entry name" value="Acyl_CoA_acyltransferase"/>
</dbReference>
<dbReference type="Pfam" id="PF13302">
    <property type="entry name" value="Acetyltransf_3"/>
    <property type="match status" value="1"/>
</dbReference>
<dbReference type="AlphaFoldDB" id="A0A317G1K1"/>
<dbReference type="PANTHER" id="PTHR43415:SF3">
    <property type="entry name" value="GNAT-FAMILY ACETYLTRANSFERASE"/>
    <property type="match status" value="1"/>
</dbReference>
<gene>
    <name evidence="2" type="ORF">CPT75_03655</name>
</gene>
<evidence type="ECO:0000313" key="2">
    <source>
        <dbReference type="EMBL" id="PWT26280.1"/>
    </source>
</evidence>
<evidence type="ECO:0000259" key="1">
    <source>
        <dbReference type="PROSITE" id="PS51186"/>
    </source>
</evidence>